<dbReference type="EMBL" id="LGRX02017366">
    <property type="protein sequence ID" value="KAK3260865.1"/>
    <property type="molecule type" value="Genomic_DNA"/>
</dbReference>
<feature type="compositionally biased region" description="Low complexity" evidence="1">
    <location>
        <begin position="307"/>
        <end position="319"/>
    </location>
</feature>
<reference evidence="2 3" key="1">
    <citation type="journal article" date="2015" name="Genome Biol. Evol.">
        <title>Comparative Genomics of a Bacterivorous Green Alga Reveals Evolutionary Causalities and Consequences of Phago-Mixotrophic Mode of Nutrition.</title>
        <authorList>
            <person name="Burns J.A."/>
            <person name="Paasch A."/>
            <person name="Narechania A."/>
            <person name="Kim E."/>
        </authorList>
    </citation>
    <scope>NUCLEOTIDE SEQUENCE [LARGE SCALE GENOMIC DNA]</scope>
    <source>
        <strain evidence="2 3">PLY_AMNH</strain>
    </source>
</reference>
<organism evidence="2 3">
    <name type="scientific">Cymbomonas tetramitiformis</name>
    <dbReference type="NCBI Taxonomy" id="36881"/>
    <lineage>
        <taxon>Eukaryota</taxon>
        <taxon>Viridiplantae</taxon>
        <taxon>Chlorophyta</taxon>
        <taxon>Pyramimonadophyceae</taxon>
        <taxon>Pyramimonadales</taxon>
        <taxon>Pyramimonadaceae</taxon>
        <taxon>Cymbomonas</taxon>
    </lineage>
</organism>
<feature type="non-terminal residue" evidence="2">
    <location>
        <position position="319"/>
    </location>
</feature>
<proteinExistence type="predicted"/>
<protein>
    <submittedName>
        <fullName evidence="2">Uncharacterized protein</fullName>
    </submittedName>
</protein>
<gene>
    <name evidence="2" type="ORF">CYMTET_30200</name>
</gene>
<comment type="caution">
    <text evidence="2">The sequence shown here is derived from an EMBL/GenBank/DDBJ whole genome shotgun (WGS) entry which is preliminary data.</text>
</comment>
<sequence length="319" mass="31855">MVTIGSGDANEVAIYYQATPELTCLRVLFNSTVAPSALSVTAVSGPASLSWGMEAYSCDGESCGIDLCGFPVIGTYTLAGEGTLGAENHMHLSGDATPELTCLRVLFNSTVAPSALSVTAVSGAASLSWGMEAYSCDGESCGIDLCGFPVIGTYTLAGEGTLGAENHMHLSGDSFTITFASLSYTDLVADTAYYNQVVAEYKASVAASAGVASGQVAVTSVYAGSVALDTEVSYSDQDISAGTDPDAFTSTLGNSSLLADVFSSSGALGSHANTADASSVVTTAVTSTPTTTGPISAHIPDSVPEEAGSSSAPASGDAG</sequence>
<dbReference type="AlphaFoldDB" id="A0AAE0FJZ0"/>
<keyword evidence="3" id="KW-1185">Reference proteome</keyword>
<accession>A0AAE0FJZ0</accession>
<evidence type="ECO:0000256" key="1">
    <source>
        <dbReference type="SAM" id="MobiDB-lite"/>
    </source>
</evidence>
<evidence type="ECO:0000313" key="2">
    <source>
        <dbReference type="EMBL" id="KAK3260865.1"/>
    </source>
</evidence>
<evidence type="ECO:0000313" key="3">
    <source>
        <dbReference type="Proteomes" id="UP001190700"/>
    </source>
</evidence>
<feature type="region of interest" description="Disordered" evidence="1">
    <location>
        <begin position="286"/>
        <end position="319"/>
    </location>
</feature>
<dbReference type="Proteomes" id="UP001190700">
    <property type="component" value="Unassembled WGS sequence"/>
</dbReference>
<name>A0AAE0FJZ0_9CHLO</name>